<feature type="region of interest" description="Disordered" evidence="1">
    <location>
        <begin position="1"/>
        <end position="33"/>
    </location>
</feature>
<accession>A0A0M2H9C5</accession>
<dbReference type="AlphaFoldDB" id="A0A0M2H9C5"/>
<organism evidence="2 3">
    <name type="scientific">Microbacterium trichothecenolyticum</name>
    <name type="common">Aureobacterium trichothecenolyticum</name>
    <dbReference type="NCBI Taxonomy" id="69370"/>
    <lineage>
        <taxon>Bacteria</taxon>
        <taxon>Bacillati</taxon>
        <taxon>Actinomycetota</taxon>
        <taxon>Actinomycetes</taxon>
        <taxon>Micrococcales</taxon>
        <taxon>Microbacteriaceae</taxon>
        <taxon>Microbacterium</taxon>
    </lineage>
</organism>
<dbReference type="PATRIC" id="fig|69370.6.peg.3281"/>
<proteinExistence type="predicted"/>
<dbReference type="RefSeq" id="WP_245619634.1">
    <property type="nucleotide sequence ID" value="NZ_JYJA01000039.1"/>
</dbReference>
<gene>
    <name evidence="2" type="ORF">RS82_03221</name>
</gene>
<dbReference type="Proteomes" id="UP000034098">
    <property type="component" value="Unassembled WGS sequence"/>
</dbReference>
<dbReference type="SUPFAM" id="SSF54909">
    <property type="entry name" value="Dimeric alpha+beta barrel"/>
    <property type="match status" value="1"/>
</dbReference>
<dbReference type="EMBL" id="JYJA01000039">
    <property type="protein sequence ID" value="KJL40605.1"/>
    <property type="molecule type" value="Genomic_DNA"/>
</dbReference>
<comment type="caution">
    <text evidence="2">The sequence shown here is derived from an EMBL/GenBank/DDBJ whole genome shotgun (WGS) entry which is preliminary data.</text>
</comment>
<evidence type="ECO:0008006" key="4">
    <source>
        <dbReference type="Google" id="ProtNLM"/>
    </source>
</evidence>
<protein>
    <recommendedName>
        <fullName evidence="4">Antibiotic biosynthesis monooxygenase</fullName>
    </recommendedName>
</protein>
<dbReference type="InterPro" id="IPR011008">
    <property type="entry name" value="Dimeric_a/b-barrel"/>
</dbReference>
<name>A0A0M2H9C5_MICTR</name>
<keyword evidence="3" id="KW-1185">Reference proteome</keyword>
<evidence type="ECO:0000256" key="1">
    <source>
        <dbReference type="SAM" id="MobiDB-lite"/>
    </source>
</evidence>
<sequence>MSTYDEHFSHVHVPGPGESSIPELEVDETIPPRPEEEVADVARAEPDVEDHSRHRNIVRVWRGVIRTEDRDEYVDYVERTGIEEYRALPGNRDAWTLTRDLADGLTEILTVSRWDSLESIRGFAGDDVDRAVYYAEDDRFLVERDDTVRHYVQRS</sequence>
<evidence type="ECO:0000313" key="2">
    <source>
        <dbReference type="EMBL" id="KJL40605.1"/>
    </source>
</evidence>
<evidence type="ECO:0000313" key="3">
    <source>
        <dbReference type="Proteomes" id="UP000034098"/>
    </source>
</evidence>
<reference evidence="2 3" key="1">
    <citation type="submission" date="2015-02" db="EMBL/GenBank/DDBJ databases">
        <title>Draft genome sequences of ten Microbacterium spp. with emphasis on heavy metal contaminated environments.</title>
        <authorList>
            <person name="Corretto E."/>
        </authorList>
    </citation>
    <scope>NUCLEOTIDE SEQUENCE [LARGE SCALE GENOMIC DNA]</scope>
    <source>
        <strain evidence="2 3">DSM 8608</strain>
    </source>
</reference>